<dbReference type="Gene3D" id="3.40.50.720">
    <property type="entry name" value="NAD(P)-binding Rossmann-like Domain"/>
    <property type="match status" value="1"/>
</dbReference>
<proteinExistence type="predicted"/>
<evidence type="ECO:0000259" key="2">
    <source>
        <dbReference type="Pfam" id="PF08484"/>
    </source>
</evidence>
<gene>
    <name evidence="3" type="ORF">LZC95_45460</name>
</gene>
<reference evidence="3 4" key="1">
    <citation type="submission" date="2021-12" db="EMBL/GenBank/DDBJ databases">
        <title>Discovery of the Pendulisporaceae a myxobacterial family with distinct sporulation behavior and unique specialized metabolism.</title>
        <authorList>
            <person name="Garcia R."/>
            <person name="Popoff A."/>
            <person name="Bader C.D."/>
            <person name="Loehr J."/>
            <person name="Walesch S."/>
            <person name="Walt C."/>
            <person name="Boldt J."/>
            <person name="Bunk B."/>
            <person name="Haeckl F.J.F.P.J."/>
            <person name="Gunesch A.P."/>
            <person name="Birkelbach J."/>
            <person name="Nuebel U."/>
            <person name="Pietschmann T."/>
            <person name="Bach T."/>
            <person name="Mueller R."/>
        </authorList>
    </citation>
    <scope>NUCLEOTIDE SEQUENCE [LARGE SCALE GENOMIC DNA]</scope>
    <source>
        <strain evidence="3 4">MSr12523</strain>
    </source>
</reference>
<dbReference type="InterPro" id="IPR038576">
    <property type="entry name" value="Methyltransf_Zn-bd_dom_put_sf"/>
</dbReference>
<dbReference type="Gene3D" id="3.40.50.150">
    <property type="entry name" value="Vaccinia Virus protein VP39"/>
    <property type="match status" value="1"/>
</dbReference>
<keyword evidence="4" id="KW-1185">Reference proteome</keyword>
<dbReference type="Pfam" id="PF08484">
    <property type="entry name" value="Methyltransf_14"/>
    <property type="match status" value="1"/>
</dbReference>
<keyword evidence="3" id="KW-0808">Transferase</keyword>
<dbReference type="SUPFAM" id="SSF53335">
    <property type="entry name" value="S-adenosyl-L-methionine-dependent methyltransferases"/>
    <property type="match status" value="1"/>
</dbReference>
<organism evidence="3 4">
    <name type="scientific">Pendulispora brunnea</name>
    <dbReference type="NCBI Taxonomy" id="2905690"/>
    <lineage>
        <taxon>Bacteria</taxon>
        <taxon>Pseudomonadati</taxon>
        <taxon>Myxococcota</taxon>
        <taxon>Myxococcia</taxon>
        <taxon>Myxococcales</taxon>
        <taxon>Sorangiineae</taxon>
        <taxon>Pendulisporaceae</taxon>
        <taxon>Pendulispora</taxon>
    </lineage>
</organism>
<evidence type="ECO:0000313" key="3">
    <source>
        <dbReference type="EMBL" id="WXA93690.1"/>
    </source>
</evidence>
<protein>
    <submittedName>
        <fullName evidence="3">Class I SAM-dependent methyltransferase</fullName>
    </submittedName>
</protein>
<feature type="domain" description="Methyltransferase putative zinc binding" evidence="1">
    <location>
        <begin position="11"/>
        <end position="72"/>
    </location>
</feature>
<evidence type="ECO:0000259" key="1">
    <source>
        <dbReference type="Pfam" id="PF08421"/>
    </source>
</evidence>
<dbReference type="Pfam" id="PF13489">
    <property type="entry name" value="Methyltransf_23"/>
    <property type="match status" value="1"/>
</dbReference>
<accession>A0ABZ2K4Q9</accession>
<evidence type="ECO:0000313" key="4">
    <source>
        <dbReference type="Proteomes" id="UP001379533"/>
    </source>
</evidence>
<dbReference type="GO" id="GO:0032259">
    <property type="term" value="P:methylation"/>
    <property type="evidence" value="ECO:0007669"/>
    <property type="project" value="UniProtKB-KW"/>
</dbReference>
<feature type="domain" description="C-methyltransferase" evidence="2">
    <location>
        <begin position="251"/>
        <end position="407"/>
    </location>
</feature>
<dbReference type="Gene3D" id="6.20.50.110">
    <property type="entry name" value="Methyltransferase, zinc-binding domain"/>
    <property type="match status" value="1"/>
</dbReference>
<sequence length="426" mass="47275">MASTLNKFDSCRICGSTELHDVLSLGDMPPVNSFLRHESDATVEKKFPLAIVFCPRCTHVQTTHLLDPKDIFEDYIYFSSMSSTVVRHGQTLAARYAKELGLGAGDLVGELASNDGCILKAFRETCRVYGVEPAKNIAQVANDEGIPTLPEFFNSTTARKVRDAQGPARLIIARNVVAHVPEVVDFIRGVAHWLADDGIFHVEVPYLVEMVDKVEFDTIYHEHFSYYSVTALDRLFREAGLALWDVEEIGLHGGSLIARGKKAGTEPTANVTRYLEKERAEGYLTIAPLQRFAERTRALQTRIPEFLLSLKKGGKTIAGYGAAAKGVVLANYCNVDKDLLTFVADRSPYKQGKWMPGVHLPVVSPDHIFEAKPDYLFVLAWNFFDEIREQLARYETELAGKFVLPVPDPRVVATAPATAASPETKK</sequence>
<name>A0ABZ2K4Q9_9BACT</name>
<dbReference type="PANTHER" id="PTHR43861">
    <property type="entry name" value="TRANS-ACONITATE 2-METHYLTRANSFERASE-RELATED"/>
    <property type="match status" value="1"/>
</dbReference>
<dbReference type="Pfam" id="PF08421">
    <property type="entry name" value="Methyltransf_13"/>
    <property type="match status" value="1"/>
</dbReference>
<dbReference type="InterPro" id="IPR013691">
    <property type="entry name" value="MeTrfase_14"/>
</dbReference>
<dbReference type="InterPro" id="IPR013630">
    <property type="entry name" value="Methyltransf_Zn-bd_dom_put"/>
</dbReference>
<dbReference type="InterPro" id="IPR029063">
    <property type="entry name" value="SAM-dependent_MTases_sf"/>
</dbReference>
<dbReference type="Proteomes" id="UP001379533">
    <property type="component" value="Chromosome"/>
</dbReference>
<dbReference type="PANTHER" id="PTHR43861:SF5">
    <property type="entry name" value="BLL5978 PROTEIN"/>
    <property type="match status" value="1"/>
</dbReference>
<dbReference type="EMBL" id="CP089982">
    <property type="protein sequence ID" value="WXA93690.1"/>
    <property type="molecule type" value="Genomic_DNA"/>
</dbReference>
<dbReference type="RefSeq" id="WP_394844289.1">
    <property type="nucleotide sequence ID" value="NZ_CP089982.1"/>
</dbReference>
<keyword evidence="3" id="KW-0489">Methyltransferase</keyword>
<dbReference type="GO" id="GO:0008168">
    <property type="term" value="F:methyltransferase activity"/>
    <property type="evidence" value="ECO:0007669"/>
    <property type="project" value="UniProtKB-KW"/>
</dbReference>